<dbReference type="Pfam" id="PF02630">
    <property type="entry name" value="SCO1-SenC"/>
    <property type="match status" value="1"/>
</dbReference>
<feature type="signal peptide" evidence="3">
    <location>
        <begin position="1"/>
        <end position="26"/>
    </location>
</feature>
<evidence type="ECO:0000256" key="2">
    <source>
        <dbReference type="SAM" id="Phobius"/>
    </source>
</evidence>
<feature type="chain" id="PRO_5021987943" description="SCO family protein" evidence="3">
    <location>
        <begin position="27"/>
        <end position="291"/>
    </location>
</feature>
<keyword evidence="2" id="KW-0472">Membrane</keyword>
<evidence type="ECO:0000256" key="3">
    <source>
        <dbReference type="SAM" id="SignalP"/>
    </source>
</evidence>
<dbReference type="InterPro" id="IPR003782">
    <property type="entry name" value="SCO1/SenC"/>
</dbReference>
<dbReference type="CDD" id="cd02968">
    <property type="entry name" value="SCO"/>
    <property type="match status" value="1"/>
</dbReference>
<reference evidence="4 5" key="1">
    <citation type="submission" date="2019-02" db="EMBL/GenBank/DDBJ databases">
        <title>Deep-cultivation of Planctomycetes and their phenomic and genomic characterization uncovers novel biology.</title>
        <authorList>
            <person name="Wiegand S."/>
            <person name="Jogler M."/>
            <person name="Boedeker C."/>
            <person name="Pinto D."/>
            <person name="Vollmers J."/>
            <person name="Rivas-Marin E."/>
            <person name="Kohn T."/>
            <person name="Peeters S.H."/>
            <person name="Heuer A."/>
            <person name="Rast P."/>
            <person name="Oberbeckmann S."/>
            <person name="Bunk B."/>
            <person name="Jeske O."/>
            <person name="Meyerdierks A."/>
            <person name="Storesund J.E."/>
            <person name="Kallscheuer N."/>
            <person name="Luecker S."/>
            <person name="Lage O.M."/>
            <person name="Pohl T."/>
            <person name="Merkel B.J."/>
            <person name="Hornburger P."/>
            <person name="Mueller R.-W."/>
            <person name="Bruemmer F."/>
            <person name="Labrenz M."/>
            <person name="Spormann A.M."/>
            <person name="Op den Camp H."/>
            <person name="Overmann J."/>
            <person name="Amann R."/>
            <person name="Jetten M.S.M."/>
            <person name="Mascher T."/>
            <person name="Medema M.H."/>
            <person name="Devos D.P."/>
            <person name="Kaster A.-K."/>
            <person name="Ovreas L."/>
            <person name="Rohde M."/>
            <person name="Galperin M.Y."/>
            <person name="Jogler C."/>
        </authorList>
    </citation>
    <scope>NUCLEOTIDE SEQUENCE [LARGE SCALE GENOMIC DNA]</scope>
    <source>
        <strain evidence="4 5">Pan189</strain>
    </source>
</reference>
<keyword evidence="3" id="KW-0732">Signal</keyword>
<dbReference type="EMBL" id="CP036268">
    <property type="protein sequence ID" value="QDT38226.1"/>
    <property type="molecule type" value="Genomic_DNA"/>
</dbReference>
<evidence type="ECO:0008006" key="6">
    <source>
        <dbReference type="Google" id="ProtNLM"/>
    </source>
</evidence>
<name>A0A517R2W5_9PLAN</name>
<dbReference type="Proteomes" id="UP000317318">
    <property type="component" value="Chromosome"/>
</dbReference>
<protein>
    <recommendedName>
        <fullName evidence="6">SCO family protein</fullName>
    </recommendedName>
</protein>
<keyword evidence="2" id="KW-0812">Transmembrane</keyword>
<feature type="transmembrane region" description="Helical" evidence="2">
    <location>
        <begin position="246"/>
        <end position="267"/>
    </location>
</feature>
<accession>A0A517R2W5</accession>
<dbReference type="SUPFAM" id="SSF52833">
    <property type="entry name" value="Thioredoxin-like"/>
    <property type="match status" value="1"/>
</dbReference>
<comment type="similarity">
    <text evidence="1">Belongs to the SCO1/2 family.</text>
</comment>
<proteinExistence type="inferred from homology"/>
<keyword evidence="5" id="KW-1185">Reference proteome</keyword>
<dbReference type="Gene3D" id="3.40.30.10">
    <property type="entry name" value="Glutaredoxin"/>
    <property type="match status" value="1"/>
</dbReference>
<gene>
    <name evidence="4" type="ORF">Pan189_26160</name>
</gene>
<evidence type="ECO:0000313" key="4">
    <source>
        <dbReference type="EMBL" id="QDT38226.1"/>
    </source>
</evidence>
<evidence type="ECO:0000256" key="1">
    <source>
        <dbReference type="ARBA" id="ARBA00010996"/>
    </source>
</evidence>
<dbReference type="AlphaFoldDB" id="A0A517R2W5"/>
<organism evidence="4 5">
    <name type="scientific">Stratiformator vulcanicus</name>
    <dbReference type="NCBI Taxonomy" id="2527980"/>
    <lineage>
        <taxon>Bacteria</taxon>
        <taxon>Pseudomonadati</taxon>
        <taxon>Planctomycetota</taxon>
        <taxon>Planctomycetia</taxon>
        <taxon>Planctomycetales</taxon>
        <taxon>Planctomycetaceae</taxon>
        <taxon>Stratiformator</taxon>
    </lineage>
</organism>
<dbReference type="InterPro" id="IPR036249">
    <property type="entry name" value="Thioredoxin-like_sf"/>
</dbReference>
<dbReference type="KEGG" id="svp:Pan189_26160"/>
<dbReference type="RefSeq" id="WP_145364302.1">
    <property type="nucleotide sequence ID" value="NZ_CP036268.1"/>
</dbReference>
<dbReference type="OrthoDB" id="9786756at2"/>
<evidence type="ECO:0000313" key="5">
    <source>
        <dbReference type="Proteomes" id="UP000317318"/>
    </source>
</evidence>
<sequence precursor="true">MRFRSSDRRLLLSTTLVAAVTVCASASRSSADFDPLNDAVVEQRLNEPVPLELEFRDIDGRLVRLADFFSEGRPVLLTMNYSNCPMLCSLQLDGLFRGLNEVDLRCGNDFAFVSVSYDPRELPVRAQQTTQRYQVQYRRGGGLNFLVAPKHGDDTNVRALADALGIGYGKIPGTEDYSHPAAALVVTPDGVISRYFTGVEFDPQALRLSLVEASDGKIGDFADLFFLTCFHYDPDSGTYAPDVARMTMTVAGVATVVILGSVLISFWMRDAARGHELGAPVPPQGSAAMPS</sequence>
<keyword evidence="2" id="KW-1133">Transmembrane helix</keyword>